<gene>
    <name evidence="3" type="ORF">E2I00_006146</name>
</gene>
<evidence type="ECO:0000256" key="2">
    <source>
        <dbReference type="SAM" id="SignalP"/>
    </source>
</evidence>
<name>A0A6A1QNH7_BALPH</name>
<sequence>MWTLTRVLLFSFGWLFLRVDIRKDPNCELEDKTEDGEAGDCKKRPEDGEELEDEAVHSCDSCFQVFESLSDITEHKINRCQLTADRLVKEFVLNESPDKMEWMWRMTPLAPGQLPHLRARTRLPPATEKVAILERKKVALDSLIHASSVTSRSAVSAT</sequence>
<feature type="signal peptide" evidence="2">
    <location>
        <begin position="1"/>
        <end position="21"/>
    </location>
</feature>
<comment type="caution">
    <text evidence="3">The sequence shown here is derived from an EMBL/GenBank/DDBJ whole genome shotgun (WGS) entry which is preliminary data.</text>
</comment>
<feature type="chain" id="PRO_5025369633" description="C2H2-type domain-containing protein" evidence="2">
    <location>
        <begin position="22"/>
        <end position="158"/>
    </location>
</feature>
<evidence type="ECO:0000313" key="4">
    <source>
        <dbReference type="Proteomes" id="UP000437017"/>
    </source>
</evidence>
<dbReference type="Proteomes" id="UP000437017">
    <property type="component" value="Unassembled WGS sequence"/>
</dbReference>
<accession>A0A6A1QNH7</accession>
<keyword evidence="4" id="KW-1185">Reference proteome</keyword>
<dbReference type="EMBL" id="SGJD01000091">
    <property type="protein sequence ID" value="KAB0407051.1"/>
    <property type="molecule type" value="Genomic_DNA"/>
</dbReference>
<feature type="region of interest" description="Disordered" evidence="1">
    <location>
        <begin position="29"/>
        <end position="48"/>
    </location>
</feature>
<reference evidence="3 4" key="1">
    <citation type="journal article" date="2019" name="PLoS ONE">
        <title>Genomic analyses reveal an absence of contemporary introgressive admixture between fin whales and blue whales, despite known hybrids.</title>
        <authorList>
            <person name="Westbury M.V."/>
            <person name="Petersen B."/>
            <person name="Lorenzen E.D."/>
        </authorList>
    </citation>
    <scope>NUCLEOTIDE SEQUENCE [LARGE SCALE GENOMIC DNA]</scope>
    <source>
        <strain evidence="3">FinWhale-01</strain>
    </source>
</reference>
<evidence type="ECO:0008006" key="5">
    <source>
        <dbReference type="Google" id="ProtNLM"/>
    </source>
</evidence>
<keyword evidence="2" id="KW-0732">Signal</keyword>
<evidence type="ECO:0000313" key="3">
    <source>
        <dbReference type="EMBL" id="KAB0407051.1"/>
    </source>
</evidence>
<dbReference type="OrthoDB" id="10014897at2759"/>
<dbReference type="AlphaFoldDB" id="A0A6A1QNH7"/>
<protein>
    <recommendedName>
        <fullName evidence="5">C2H2-type domain-containing protein</fullName>
    </recommendedName>
</protein>
<proteinExistence type="predicted"/>
<organism evidence="3 4">
    <name type="scientific">Balaenoptera physalus</name>
    <name type="common">Fin whale</name>
    <name type="synonym">Balaena physalus</name>
    <dbReference type="NCBI Taxonomy" id="9770"/>
    <lineage>
        <taxon>Eukaryota</taxon>
        <taxon>Metazoa</taxon>
        <taxon>Chordata</taxon>
        <taxon>Craniata</taxon>
        <taxon>Vertebrata</taxon>
        <taxon>Euteleostomi</taxon>
        <taxon>Mammalia</taxon>
        <taxon>Eutheria</taxon>
        <taxon>Laurasiatheria</taxon>
        <taxon>Artiodactyla</taxon>
        <taxon>Whippomorpha</taxon>
        <taxon>Cetacea</taxon>
        <taxon>Mysticeti</taxon>
        <taxon>Balaenopteridae</taxon>
        <taxon>Balaenoptera</taxon>
    </lineage>
</organism>
<evidence type="ECO:0000256" key="1">
    <source>
        <dbReference type="SAM" id="MobiDB-lite"/>
    </source>
</evidence>